<dbReference type="InterPro" id="IPR027417">
    <property type="entry name" value="P-loop_NTPase"/>
</dbReference>
<feature type="domain" description="UvrD-like helicase ATP-binding" evidence="12">
    <location>
        <begin position="456"/>
        <end position="712"/>
    </location>
</feature>
<evidence type="ECO:0000256" key="6">
    <source>
        <dbReference type="ARBA" id="ARBA00023125"/>
    </source>
</evidence>
<evidence type="ECO:0000259" key="12">
    <source>
        <dbReference type="PROSITE" id="PS51198"/>
    </source>
</evidence>
<keyword evidence="6" id="KW-0238">DNA-binding</keyword>
<name>A0A926DBY0_9FIRM</name>
<dbReference type="SUPFAM" id="SSF89550">
    <property type="entry name" value="PHP domain-like"/>
    <property type="match status" value="1"/>
</dbReference>
<dbReference type="CDD" id="cd19067">
    <property type="entry name" value="PfuEndoQ-like"/>
    <property type="match status" value="1"/>
</dbReference>
<comment type="catalytic activity">
    <reaction evidence="8">
        <text>Couples ATP hydrolysis with the unwinding of duplex DNA by translocating in the 3'-5' direction.</text>
        <dbReference type="EC" id="5.6.2.4"/>
    </reaction>
</comment>
<evidence type="ECO:0000256" key="1">
    <source>
        <dbReference type="ARBA" id="ARBA00009922"/>
    </source>
</evidence>
<dbReference type="Gene3D" id="3.40.50.300">
    <property type="entry name" value="P-loop containing nucleotide triphosphate hydrolases"/>
    <property type="match status" value="2"/>
</dbReference>
<evidence type="ECO:0000259" key="13">
    <source>
        <dbReference type="PROSITE" id="PS51217"/>
    </source>
</evidence>
<dbReference type="GO" id="GO:0000725">
    <property type="term" value="P:recombinational repair"/>
    <property type="evidence" value="ECO:0007669"/>
    <property type="project" value="TreeGrafter"/>
</dbReference>
<gene>
    <name evidence="14" type="ORF">H8695_05475</name>
</gene>
<feature type="domain" description="UvrD-like helicase C-terminal" evidence="13">
    <location>
        <begin position="713"/>
        <end position="979"/>
    </location>
</feature>
<dbReference type="Pfam" id="PF00580">
    <property type="entry name" value="UvrD-helicase"/>
    <property type="match status" value="2"/>
</dbReference>
<feature type="binding site" evidence="11">
    <location>
        <begin position="477"/>
        <end position="484"/>
    </location>
    <ligand>
        <name>ATP</name>
        <dbReference type="ChEBI" id="CHEBI:30616"/>
    </ligand>
</feature>
<dbReference type="SUPFAM" id="SSF52540">
    <property type="entry name" value="P-loop containing nucleoside triphosphate hydrolases"/>
    <property type="match status" value="1"/>
</dbReference>
<keyword evidence="2 11" id="KW-0547">Nucleotide-binding</keyword>
<evidence type="ECO:0000256" key="3">
    <source>
        <dbReference type="ARBA" id="ARBA00022801"/>
    </source>
</evidence>
<keyword evidence="15" id="KW-1185">Reference proteome</keyword>
<comment type="similarity">
    <text evidence="1">Belongs to the helicase family. UvrD subfamily.</text>
</comment>
<dbReference type="Proteomes" id="UP000620366">
    <property type="component" value="Unassembled WGS sequence"/>
</dbReference>
<dbReference type="PROSITE" id="PS51198">
    <property type="entry name" value="UVRD_HELICASE_ATP_BIND"/>
    <property type="match status" value="1"/>
</dbReference>
<dbReference type="EC" id="5.6.2.4" evidence="9"/>
<dbReference type="Gene3D" id="1.10.10.160">
    <property type="match status" value="1"/>
</dbReference>
<evidence type="ECO:0000256" key="9">
    <source>
        <dbReference type="ARBA" id="ARBA00034808"/>
    </source>
</evidence>
<dbReference type="CDD" id="cd18807">
    <property type="entry name" value="SF1_C_UvrD"/>
    <property type="match status" value="1"/>
</dbReference>
<dbReference type="GO" id="GO:0016787">
    <property type="term" value="F:hydrolase activity"/>
    <property type="evidence" value="ECO:0007669"/>
    <property type="project" value="UniProtKB-UniRule"/>
</dbReference>
<dbReference type="GO" id="GO:0005524">
    <property type="term" value="F:ATP binding"/>
    <property type="evidence" value="ECO:0007669"/>
    <property type="project" value="UniProtKB-UniRule"/>
</dbReference>
<sequence>MTYIADLHIHSKYSRATSRDCDCEHLDLWARRKGIALLGTGDFTHPAWRQELAEKLAPAEDGLYVLREEYVLPDAAARGDRPRFVVSGEISSIYKRDGKTRKVHNVILLPGLEAAEKLALRLEAIGNIHSDGRPILGLDSRDLLEITLEACPQAVFIPAHIWTPHFSMFGAFSGFDTVEACFGDLAGHIHAVETGLSSDPPMNWRLSALDRFTLVSNSDAHSPAKLGREANRIEGEMSYDGLARALCEGAAGGFRGTIEFFPEEGKYHLDGHRNCGVCLTPAETAAQDGRCPVCGRKLTIGVLHRVEELADRPEGYRPANALPFESLAPLQETLAASLGIAPAGKRAAQLYEELLQTLGPEFVILRETPLADIEHAAGACVAEGIRRLRAGEVMRRAGFDGEYGGIELFTPAQRERFAGQVTLFGPDDGTVAQKPQKKSVKKAAEISEELTPPVSFGLNVEQRAAVEASQRTVAVIAGPGTGKTRTLVSRVVHLIRECGVKPAHITAVTFTNKAAAELRERLEQELGRAGTRGMTIGTFHSICLALLSESGPVTLLDEPTARQLAQTAAQECGCSDKPERVLRAVSRRKSGLDAGDELSDEVFERYCELVRQRGARDFDDLLVDGLRYSETAAPKVRRRFDHLLVDEFQDIDELQYRLTRTWSAQGESLFVIGDPDQSIYGFRGSDSRCFAHLQADEPDTRVIRLVQNYRSTPEILRCALPVISRNEGGERVLEPVRACGAAVRFLTAPGELSAAIALSKEIARMTGGIDMVTSANRSGAVYSFADIAVLYRTHRQSEILEQCLQKEGIPFVVTGREDYLEDDRVRGIIGMLRFLSNPGDLPSLGVALQTLAECPRDLAEGVLAALRRADGPIERKIEIGMRDYESIPRLLQWAERLRRYAGRLTEKPHRLLGDLTAEIGADESESVRKFLAASAFFDGVDALLSAMALGGEQDISRAGSRGRYASGAVQLMTLHGSKGLEFPVVFLYGVERGTLPLEMPGREETDVEEERRLFYVGMTRARDELVMLASREQSPFLNEIPPGLLHRERVAAPAPTMKQMSLF</sequence>
<comment type="catalytic activity">
    <reaction evidence="10">
        <text>ATP + H2O = ADP + phosphate + H(+)</text>
        <dbReference type="Rhea" id="RHEA:13065"/>
        <dbReference type="ChEBI" id="CHEBI:15377"/>
        <dbReference type="ChEBI" id="CHEBI:15378"/>
        <dbReference type="ChEBI" id="CHEBI:30616"/>
        <dbReference type="ChEBI" id="CHEBI:43474"/>
        <dbReference type="ChEBI" id="CHEBI:456216"/>
        <dbReference type="EC" id="5.6.2.4"/>
    </reaction>
</comment>
<evidence type="ECO:0000256" key="7">
    <source>
        <dbReference type="ARBA" id="ARBA00023235"/>
    </source>
</evidence>
<protein>
    <recommendedName>
        <fullName evidence="9">DNA 3'-5' helicase</fullName>
        <ecNumber evidence="9">5.6.2.4</ecNumber>
    </recommendedName>
</protein>
<keyword evidence="5 11" id="KW-0067">ATP-binding</keyword>
<organism evidence="14 15">
    <name type="scientific">Feifania hominis</name>
    <dbReference type="NCBI Taxonomy" id="2763660"/>
    <lineage>
        <taxon>Bacteria</taxon>
        <taxon>Bacillati</taxon>
        <taxon>Bacillota</taxon>
        <taxon>Clostridia</taxon>
        <taxon>Eubacteriales</taxon>
        <taxon>Feifaniaceae</taxon>
        <taxon>Feifania</taxon>
    </lineage>
</organism>
<dbReference type="CDD" id="cd17932">
    <property type="entry name" value="DEXQc_UvrD"/>
    <property type="match status" value="1"/>
</dbReference>
<dbReference type="AlphaFoldDB" id="A0A926DBY0"/>
<dbReference type="PANTHER" id="PTHR11070:SF2">
    <property type="entry name" value="ATP-DEPENDENT DNA HELICASE SRS2"/>
    <property type="match status" value="1"/>
</dbReference>
<dbReference type="PANTHER" id="PTHR11070">
    <property type="entry name" value="UVRD / RECB / PCRA DNA HELICASE FAMILY MEMBER"/>
    <property type="match status" value="1"/>
</dbReference>
<dbReference type="InterPro" id="IPR016195">
    <property type="entry name" value="Pol/histidinol_Pase-like"/>
</dbReference>
<dbReference type="InterPro" id="IPR014016">
    <property type="entry name" value="UvrD-like_ATP-bd"/>
</dbReference>
<dbReference type="Gene3D" id="1.10.486.10">
    <property type="entry name" value="PCRA, domain 4"/>
    <property type="match status" value="1"/>
</dbReference>
<dbReference type="PROSITE" id="PS51217">
    <property type="entry name" value="UVRD_HELICASE_CTER"/>
    <property type="match status" value="1"/>
</dbReference>
<evidence type="ECO:0000313" key="15">
    <source>
        <dbReference type="Proteomes" id="UP000620366"/>
    </source>
</evidence>
<dbReference type="InterPro" id="IPR000212">
    <property type="entry name" value="DNA_helicase_UvrD/REP"/>
</dbReference>
<dbReference type="Gene3D" id="3.20.20.140">
    <property type="entry name" value="Metal-dependent hydrolases"/>
    <property type="match status" value="1"/>
</dbReference>
<evidence type="ECO:0000256" key="2">
    <source>
        <dbReference type="ARBA" id="ARBA00022741"/>
    </source>
</evidence>
<keyword evidence="3 11" id="KW-0378">Hydrolase</keyword>
<dbReference type="InterPro" id="IPR014017">
    <property type="entry name" value="DNA_helicase_UvrD-like_C"/>
</dbReference>
<keyword evidence="4 11" id="KW-0347">Helicase</keyword>
<dbReference type="GO" id="GO:0043138">
    <property type="term" value="F:3'-5' DNA helicase activity"/>
    <property type="evidence" value="ECO:0007669"/>
    <property type="project" value="UniProtKB-EC"/>
</dbReference>
<evidence type="ECO:0000256" key="4">
    <source>
        <dbReference type="ARBA" id="ARBA00022806"/>
    </source>
</evidence>
<dbReference type="GO" id="GO:0003677">
    <property type="term" value="F:DNA binding"/>
    <property type="evidence" value="ECO:0007669"/>
    <property type="project" value="UniProtKB-KW"/>
</dbReference>
<evidence type="ECO:0000256" key="11">
    <source>
        <dbReference type="PROSITE-ProRule" id="PRU00560"/>
    </source>
</evidence>
<evidence type="ECO:0000256" key="5">
    <source>
        <dbReference type="ARBA" id="ARBA00022840"/>
    </source>
</evidence>
<dbReference type="InterPro" id="IPR013986">
    <property type="entry name" value="DExx_box_DNA_helicase_dom_sf"/>
</dbReference>
<dbReference type="Pfam" id="PF13361">
    <property type="entry name" value="UvrD_C"/>
    <property type="match status" value="2"/>
</dbReference>
<evidence type="ECO:0000313" key="14">
    <source>
        <dbReference type="EMBL" id="MBC8536140.1"/>
    </source>
</evidence>
<proteinExistence type="inferred from homology"/>
<evidence type="ECO:0000256" key="10">
    <source>
        <dbReference type="ARBA" id="ARBA00048988"/>
    </source>
</evidence>
<evidence type="ECO:0000256" key="8">
    <source>
        <dbReference type="ARBA" id="ARBA00034617"/>
    </source>
</evidence>
<dbReference type="RefSeq" id="WP_249299892.1">
    <property type="nucleotide sequence ID" value="NZ_JACRSP010000002.1"/>
</dbReference>
<reference evidence="14" key="1">
    <citation type="submission" date="2020-08" db="EMBL/GenBank/DDBJ databases">
        <title>Genome public.</title>
        <authorList>
            <person name="Liu C."/>
            <person name="Sun Q."/>
        </authorList>
    </citation>
    <scope>NUCLEOTIDE SEQUENCE</scope>
    <source>
        <strain evidence="14">BX7</strain>
    </source>
</reference>
<accession>A0A926DBY0</accession>
<comment type="caution">
    <text evidence="14">The sequence shown here is derived from an EMBL/GenBank/DDBJ whole genome shotgun (WGS) entry which is preliminary data.</text>
</comment>
<dbReference type="EMBL" id="JACRSP010000002">
    <property type="protein sequence ID" value="MBC8536140.1"/>
    <property type="molecule type" value="Genomic_DNA"/>
</dbReference>
<keyword evidence="7" id="KW-0413">Isomerase</keyword>